<dbReference type="AlphaFoldDB" id="A0A6C0KVV2"/>
<evidence type="ECO:0000313" key="2">
    <source>
        <dbReference type="EMBL" id="QHU20817.1"/>
    </source>
</evidence>
<sequence>MLRIFALAMIILVSLIDASYLQFITKLEWQIIFGTIIIAFILFIDAYTGLLFGLLFLVTYLRYYMVKLNINFFDKKYNKYPMNSLISQYVTEQNLKDAQDNVVNKTNYKNQYVGVKGVYGEEVYSSQGTDKIMPGISTYDEKNEYASFQLEDQ</sequence>
<keyword evidence="1" id="KW-0812">Transmembrane</keyword>
<keyword evidence="1" id="KW-0472">Membrane</keyword>
<organism evidence="2">
    <name type="scientific">viral metagenome</name>
    <dbReference type="NCBI Taxonomy" id="1070528"/>
    <lineage>
        <taxon>unclassified sequences</taxon>
        <taxon>metagenomes</taxon>
        <taxon>organismal metagenomes</taxon>
    </lineage>
</organism>
<evidence type="ECO:0000256" key="1">
    <source>
        <dbReference type="SAM" id="Phobius"/>
    </source>
</evidence>
<protein>
    <submittedName>
        <fullName evidence="2">Uncharacterized protein</fullName>
    </submittedName>
</protein>
<accession>A0A6C0KVV2</accession>
<feature type="transmembrane region" description="Helical" evidence="1">
    <location>
        <begin position="31"/>
        <end position="58"/>
    </location>
</feature>
<keyword evidence="1" id="KW-1133">Transmembrane helix</keyword>
<reference evidence="2" key="1">
    <citation type="journal article" date="2020" name="Nature">
        <title>Giant virus diversity and host interactions through global metagenomics.</title>
        <authorList>
            <person name="Schulz F."/>
            <person name="Roux S."/>
            <person name="Paez-Espino D."/>
            <person name="Jungbluth S."/>
            <person name="Walsh D.A."/>
            <person name="Denef V.J."/>
            <person name="McMahon K.D."/>
            <person name="Konstantinidis K.T."/>
            <person name="Eloe-Fadrosh E.A."/>
            <person name="Kyrpides N.C."/>
            <person name="Woyke T."/>
        </authorList>
    </citation>
    <scope>NUCLEOTIDE SEQUENCE</scope>
    <source>
        <strain evidence="2">GVMAG-S-3300013094-100</strain>
    </source>
</reference>
<dbReference type="EMBL" id="MN740975">
    <property type="protein sequence ID" value="QHU20817.1"/>
    <property type="molecule type" value="Genomic_DNA"/>
</dbReference>
<name>A0A6C0KVV2_9ZZZZ</name>
<proteinExistence type="predicted"/>